<comment type="function">
    <text evidence="8">May be involved in fusion of retrograde transport vesicles derived from an endocytic compartment with the Golgi complex.</text>
</comment>
<dbReference type="AlphaFoldDB" id="A0AAV0V809"/>
<evidence type="ECO:0000256" key="7">
    <source>
        <dbReference type="ARBA" id="ARBA00025800"/>
    </source>
</evidence>
<dbReference type="InterPro" id="IPR011691">
    <property type="entry name" value="Vesicle_transpt_SFT2"/>
</dbReference>
<evidence type="ECO:0000313" key="10">
    <source>
        <dbReference type="Proteomes" id="UP001162029"/>
    </source>
</evidence>
<dbReference type="PANTHER" id="PTHR23137">
    <property type="entry name" value="VESICLE TRANSPORT PROTEIN-RELATED"/>
    <property type="match status" value="1"/>
</dbReference>
<feature type="transmembrane region" description="Helical" evidence="8">
    <location>
        <begin position="186"/>
        <end position="209"/>
    </location>
</feature>
<dbReference type="Proteomes" id="UP001162029">
    <property type="component" value="Unassembled WGS sequence"/>
</dbReference>
<feature type="transmembrane region" description="Helical" evidence="8">
    <location>
        <begin position="119"/>
        <end position="141"/>
    </location>
</feature>
<feature type="transmembrane region" description="Helical" evidence="8">
    <location>
        <begin position="147"/>
        <end position="165"/>
    </location>
</feature>
<proteinExistence type="inferred from homology"/>
<dbReference type="GO" id="GO:0015031">
    <property type="term" value="P:protein transport"/>
    <property type="evidence" value="ECO:0007669"/>
    <property type="project" value="UniProtKB-KW"/>
</dbReference>
<keyword evidence="6 8" id="KW-0472">Membrane</keyword>
<evidence type="ECO:0000256" key="5">
    <source>
        <dbReference type="ARBA" id="ARBA00022989"/>
    </source>
</evidence>
<reference evidence="9" key="1">
    <citation type="submission" date="2022-12" db="EMBL/GenBank/DDBJ databases">
        <authorList>
            <person name="Webb A."/>
        </authorList>
    </citation>
    <scope>NUCLEOTIDE SEQUENCE</scope>
    <source>
        <strain evidence="9">Pd1</strain>
    </source>
</reference>
<keyword evidence="10" id="KW-1185">Reference proteome</keyword>
<dbReference type="Pfam" id="PF04178">
    <property type="entry name" value="Got1"/>
    <property type="match status" value="1"/>
</dbReference>
<keyword evidence="4 8" id="KW-0653">Protein transport</keyword>
<dbReference type="InterPro" id="IPR007305">
    <property type="entry name" value="Vesicle_transpt_Got1/SFT2"/>
</dbReference>
<sequence>MSAWDQWGGKKPTSSGPSDALKSFVRTYSVFPMSSSRMDSKGSASISLTKAWDTARDFTKSAVATPTACDDAADVIEKGPRNKIRDETAGQGPLVWRRKATSPSRRTLTLRWKTRFKSFVAMMLLGMLFFGLAVLFLPLIMVRPSKFALSFTLGSMCAMGAFAMLRGPTVYISGLLQPNRLLLTSMYFVTLGGTVYSCLILQDYVFVVVSSVMQLMTLGSFALFAFPGGNVSLKAFGALFWKSARGMIQVIGRLFR</sequence>
<dbReference type="EMBL" id="CANTFM010001782">
    <property type="protein sequence ID" value="CAI5742869.1"/>
    <property type="molecule type" value="Genomic_DNA"/>
</dbReference>
<dbReference type="GO" id="GO:0012505">
    <property type="term" value="C:endomembrane system"/>
    <property type="evidence" value="ECO:0007669"/>
    <property type="project" value="UniProtKB-ARBA"/>
</dbReference>
<accession>A0AAV0V809</accession>
<evidence type="ECO:0000256" key="4">
    <source>
        <dbReference type="ARBA" id="ARBA00022927"/>
    </source>
</evidence>
<evidence type="ECO:0000256" key="1">
    <source>
        <dbReference type="ARBA" id="ARBA00004141"/>
    </source>
</evidence>
<comment type="caution">
    <text evidence="8">Lacks conserved residue(s) required for the propagation of feature annotation.</text>
</comment>
<comment type="subcellular location">
    <subcellularLocation>
        <location evidence="1 8">Membrane</location>
        <topology evidence="1 8">Multi-pass membrane protein</topology>
    </subcellularLocation>
</comment>
<evidence type="ECO:0000256" key="2">
    <source>
        <dbReference type="ARBA" id="ARBA00022448"/>
    </source>
</evidence>
<dbReference type="GO" id="GO:0016020">
    <property type="term" value="C:membrane"/>
    <property type="evidence" value="ECO:0007669"/>
    <property type="project" value="UniProtKB-SubCell"/>
</dbReference>
<dbReference type="GO" id="GO:0005737">
    <property type="term" value="C:cytoplasm"/>
    <property type="evidence" value="ECO:0007669"/>
    <property type="project" value="UniProtKB-ARBA"/>
</dbReference>
<keyword evidence="5 8" id="KW-1133">Transmembrane helix</keyword>
<keyword evidence="2 8" id="KW-0813">Transport</keyword>
<keyword evidence="3 8" id="KW-0812">Transmembrane</keyword>
<comment type="caution">
    <text evidence="9">The sequence shown here is derived from an EMBL/GenBank/DDBJ whole genome shotgun (WGS) entry which is preliminary data.</text>
</comment>
<name>A0AAV0V809_9STRA</name>
<dbReference type="GO" id="GO:0016192">
    <property type="term" value="P:vesicle-mediated transport"/>
    <property type="evidence" value="ECO:0007669"/>
    <property type="project" value="InterPro"/>
</dbReference>
<comment type="similarity">
    <text evidence="7 8">Belongs to the SFT2 family.</text>
</comment>
<evidence type="ECO:0000256" key="8">
    <source>
        <dbReference type="RuleBase" id="RU363111"/>
    </source>
</evidence>
<evidence type="ECO:0000256" key="6">
    <source>
        <dbReference type="ARBA" id="ARBA00023136"/>
    </source>
</evidence>
<organism evidence="9 10">
    <name type="scientific">Peronospora destructor</name>
    <dbReference type="NCBI Taxonomy" id="86335"/>
    <lineage>
        <taxon>Eukaryota</taxon>
        <taxon>Sar</taxon>
        <taxon>Stramenopiles</taxon>
        <taxon>Oomycota</taxon>
        <taxon>Peronosporomycetes</taxon>
        <taxon>Peronosporales</taxon>
        <taxon>Peronosporaceae</taxon>
        <taxon>Peronospora</taxon>
    </lineage>
</organism>
<protein>
    <recommendedName>
        <fullName evidence="8">Vesicle transport protein</fullName>
    </recommendedName>
</protein>
<evidence type="ECO:0000256" key="3">
    <source>
        <dbReference type="ARBA" id="ARBA00022692"/>
    </source>
</evidence>
<evidence type="ECO:0000313" key="9">
    <source>
        <dbReference type="EMBL" id="CAI5742869.1"/>
    </source>
</evidence>
<dbReference type="PANTHER" id="PTHR23137:SF36">
    <property type="entry name" value="VESICLE TRANSPORT PROTEIN SFT2C"/>
    <property type="match status" value="1"/>
</dbReference>
<gene>
    <name evidence="9" type="ORF">PDE001_LOCUS8451</name>
</gene>